<feature type="region of interest" description="Disordered" evidence="1">
    <location>
        <begin position="38"/>
        <end position="74"/>
    </location>
</feature>
<accession>A0A9D3P114</accession>
<protein>
    <submittedName>
        <fullName evidence="2">Uncharacterized protein</fullName>
    </submittedName>
</protein>
<evidence type="ECO:0000256" key="1">
    <source>
        <dbReference type="SAM" id="MobiDB-lite"/>
    </source>
</evidence>
<keyword evidence="3" id="KW-1185">Reference proteome</keyword>
<name>A0A9D3P114_9TELE</name>
<reference evidence="2 3" key="1">
    <citation type="submission" date="2021-06" db="EMBL/GenBank/DDBJ databases">
        <title>Chromosome-level genome assembly of the red-tail catfish (Hemibagrus wyckioides).</title>
        <authorList>
            <person name="Shao F."/>
        </authorList>
    </citation>
    <scope>NUCLEOTIDE SEQUENCE [LARGE SCALE GENOMIC DNA]</scope>
    <source>
        <strain evidence="2">EC202008001</strain>
        <tissue evidence="2">Blood</tissue>
    </source>
</reference>
<sequence length="74" mass="8515">MRIDGSLYVSISVLQIKKRTRPFSSITEEVTKVHLREAATCEKSPKKRKETNAKGKNKTQTKERKRKSRKGAQI</sequence>
<feature type="compositionally biased region" description="Basic residues" evidence="1">
    <location>
        <begin position="45"/>
        <end position="74"/>
    </location>
</feature>
<dbReference type="Proteomes" id="UP000824219">
    <property type="component" value="Linkage Group LG07"/>
</dbReference>
<gene>
    <name evidence="2" type="ORF">KOW79_006764</name>
</gene>
<comment type="caution">
    <text evidence="2">The sequence shown here is derived from an EMBL/GenBank/DDBJ whole genome shotgun (WGS) entry which is preliminary data.</text>
</comment>
<dbReference type="AlphaFoldDB" id="A0A9D3P114"/>
<dbReference type="EMBL" id="JAHKSW010000007">
    <property type="protein sequence ID" value="KAG7330542.1"/>
    <property type="molecule type" value="Genomic_DNA"/>
</dbReference>
<evidence type="ECO:0000313" key="3">
    <source>
        <dbReference type="Proteomes" id="UP000824219"/>
    </source>
</evidence>
<evidence type="ECO:0000313" key="2">
    <source>
        <dbReference type="EMBL" id="KAG7330542.1"/>
    </source>
</evidence>
<organism evidence="2 3">
    <name type="scientific">Hemibagrus wyckioides</name>
    <dbReference type="NCBI Taxonomy" id="337641"/>
    <lineage>
        <taxon>Eukaryota</taxon>
        <taxon>Metazoa</taxon>
        <taxon>Chordata</taxon>
        <taxon>Craniata</taxon>
        <taxon>Vertebrata</taxon>
        <taxon>Euteleostomi</taxon>
        <taxon>Actinopterygii</taxon>
        <taxon>Neopterygii</taxon>
        <taxon>Teleostei</taxon>
        <taxon>Ostariophysi</taxon>
        <taxon>Siluriformes</taxon>
        <taxon>Bagridae</taxon>
        <taxon>Hemibagrus</taxon>
    </lineage>
</organism>
<proteinExistence type="predicted"/>